<evidence type="ECO:0000313" key="1">
    <source>
        <dbReference type="EMBL" id="MDN3713224.1"/>
    </source>
</evidence>
<dbReference type="Proteomes" id="UP001243846">
    <property type="component" value="Unassembled WGS sequence"/>
</dbReference>
<comment type="caution">
    <text evidence="1">The sequence shown here is derived from an EMBL/GenBank/DDBJ whole genome shotgun (WGS) entry which is preliminary data.</text>
</comment>
<protein>
    <submittedName>
        <fullName evidence="1">Uncharacterized protein</fullName>
    </submittedName>
</protein>
<evidence type="ECO:0000313" key="2">
    <source>
        <dbReference type="Proteomes" id="UP001243846"/>
    </source>
</evidence>
<organism evidence="1 2">
    <name type="scientific">Paracoccus cavernae</name>
    <dbReference type="NCBI Taxonomy" id="1571207"/>
    <lineage>
        <taxon>Bacteria</taxon>
        <taxon>Pseudomonadati</taxon>
        <taxon>Pseudomonadota</taxon>
        <taxon>Alphaproteobacteria</taxon>
        <taxon>Rhodobacterales</taxon>
        <taxon>Paracoccaceae</taxon>
        <taxon>Paracoccus</taxon>
    </lineage>
</organism>
<dbReference type="EMBL" id="JAUFRC010000001">
    <property type="protein sequence ID" value="MDN3713224.1"/>
    <property type="molecule type" value="Genomic_DNA"/>
</dbReference>
<reference evidence="2" key="1">
    <citation type="journal article" date="2019" name="Int. J. Syst. Evol. Microbiol.">
        <title>The Global Catalogue of Microorganisms (GCM) 10K type strain sequencing project: providing services to taxonomists for standard genome sequencing and annotation.</title>
        <authorList>
            <consortium name="The Broad Institute Genomics Platform"/>
            <consortium name="The Broad Institute Genome Sequencing Center for Infectious Disease"/>
            <person name="Wu L."/>
            <person name="Ma J."/>
        </authorList>
    </citation>
    <scope>NUCLEOTIDE SEQUENCE [LARGE SCALE GENOMIC DNA]</scope>
    <source>
        <strain evidence="2">CECT 8482</strain>
    </source>
</reference>
<accession>A0ABT8D8W8</accession>
<dbReference type="RefSeq" id="WP_377685031.1">
    <property type="nucleotide sequence ID" value="NZ_JBHMDZ010000006.1"/>
</dbReference>
<proteinExistence type="predicted"/>
<gene>
    <name evidence="1" type="ORF">QWZ10_18480</name>
</gene>
<keyword evidence="2" id="KW-1185">Reference proteome</keyword>
<name>A0ABT8D8W8_9RHOB</name>
<sequence length="82" mass="8532">MPECGLSPAPLAALPLGAGGSRAAEAMRRALPRGLQLRDGVTRLPPKSRLSVIRPRRNACVAAMGFCVAQDAAAAAILTRLR</sequence>